<gene>
    <name evidence="2" type="ORF">GCM10009020_33920</name>
</gene>
<dbReference type="Gene3D" id="2.130.10.10">
    <property type="entry name" value="YVTN repeat-like/Quinoprotein amine dehydrogenase"/>
    <property type="match status" value="1"/>
</dbReference>
<feature type="domain" description="Pyrrolo-quinoline quinone repeat" evidence="1">
    <location>
        <begin position="200"/>
        <end position="300"/>
    </location>
</feature>
<reference evidence="2 3" key="1">
    <citation type="journal article" date="2019" name="Int. J. Syst. Evol. Microbiol.">
        <title>The Global Catalogue of Microorganisms (GCM) 10K type strain sequencing project: providing services to taxonomists for standard genome sequencing and annotation.</title>
        <authorList>
            <consortium name="The Broad Institute Genomics Platform"/>
            <consortium name="The Broad Institute Genome Sequencing Center for Infectious Disease"/>
            <person name="Wu L."/>
            <person name="Ma J."/>
        </authorList>
    </citation>
    <scope>NUCLEOTIDE SEQUENCE [LARGE SCALE GENOMIC DNA]</scope>
    <source>
        <strain evidence="2 3">JCM 16328</strain>
    </source>
</reference>
<protein>
    <recommendedName>
        <fullName evidence="1">Pyrrolo-quinoline quinone repeat domain-containing protein</fullName>
    </recommendedName>
</protein>
<keyword evidence="3" id="KW-1185">Reference proteome</keyword>
<sequence>MPSTTRRTALGAVAGFVGGIAGCTGLRDEESFPIQQSWQAGIRDPSSVATTAAGQLLAGSHSPFRERPIVAGLDPRTGETTWSVTVAKGEKSPLGVGEGRAYAISKAETMVAVDAATGEPVWRRRLAPIDAADPGVVEFAPIPLGDRIMVPISGTEDDVPDRLVGVARSDGETLFTHDLPASLSGAPGATSDGVVAPLVDGRVLFLDRTGAVGWTRDIGAPLSAVGTADGTAYLGAATEELLALETATGSVAWDSSLANTVFARPLVTDDRVYVGGADYTLRAFDPDSGRQLWRDDLGNAVTHGPMQVGDRLVTLVGGTHHIRGSSGTIPFSPTALYVHEQDGTRVRKIRFDGKRFDGGSIEWAQATGETVYLGQTYGLTRVAPEAITDA</sequence>
<evidence type="ECO:0000313" key="2">
    <source>
        <dbReference type="EMBL" id="GAA0682007.1"/>
    </source>
</evidence>
<dbReference type="PANTHER" id="PTHR34512:SF30">
    <property type="entry name" value="OUTER MEMBRANE PROTEIN ASSEMBLY FACTOR BAMB"/>
    <property type="match status" value="1"/>
</dbReference>
<dbReference type="EMBL" id="BAAADV010000008">
    <property type="protein sequence ID" value="GAA0682007.1"/>
    <property type="molecule type" value="Genomic_DNA"/>
</dbReference>
<evidence type="ECO:0000313" key="3">
    <source>
        <dbReference type="Proteomes" id="UP001500420"/>
    </source>
</evidence>
<dbReference type="SMART" id="SM00564">
    <property type="entry name" value="PQQ"/>
    <property type="match status" value="5"/>
</dbReference>
<dbReference type="RefSeq" id="WP_343775596.1">
    <property type="nucleotide sequence ID" value="NZ_BAAADV010000008.1"/>
</dbReference>
<dbReference type="AlphaFoldDB" id="A0AAV3TDJ4"/>
<proteinExistence type="predicted"/>
<accession>A0AAV3TDJ4</accession>
<dbReference type="Gene3D" id="2.40.10.480">
    <property type="match status" value="1"/>
</dbReference>
<dbReference type="InterPro" id="IPR015943">
    <property type="entry name" value="WD40/YVTN_repeat-like_dom_sf"/>
</dbReference>
<dbReference type="PANTHER" id="PTHR34512">
    <property type="entry name" value="CELL SURFACE PROTEIN"/>
    <property type="match status" value="1"/>
</dbReference>
<dbReference type="SUPFAM" id="SSF50998">
    <property type="entry name" value="Quinoprotein alcohol dehydrogenase-like"/>
    <property type="match status" value="1"/>
</dbReference>
<comment type="caution">
    <text evidence="2">The sequence shown here is derived from an EMBL/GenBank/DDBJ whole genome shotgun (WGS) entry which is preliminary data.</text>
</comment>
<dbReference type="InterPro" id="IPR002372">
    <property type="entry name" value="PQQ_rpt_dom"/>
</dbReference>
<dbReference type="InterPro" id="IPR018391">
    <property type="entry name" value="PQQ_b-propeller_rpt"/>
</dbReference>
<dbReference type="PROSITE" id="PS51257">
    <property type="entry name" value="PROKAR_LIPOPROTEIN"/>
    <property type="match status" value="1"/>
</dbReference>
<organism evidence="2 3">
    <name type="scientific">Natronoarchaeum mannanilyticum</name>
    <dbReference type="NCBI Taxonomy" id="926360"/>
    <lineage>
        <taxon>Archaea</taxon>
        <taxon>Methanobacteriati</taxon>
        <taxon>Methanobacteriota</taxon>
        <taxon>Stenosarchaea group</taxon>
        <taxon>Halobacteria</taxon>
        <taxon>Halobacteriales</taxon>
        <taxon>Natronoarchaeaceae</taxon>
    </lineage>
</organism>
<dbReference type="Pfam" id="PF13360">
    <property type="entry name" value="PQQ_2"/>
    <property type="match status" value="1"/>
</dbReference>
<name>A0AAV3TDJ4_9EURY</name>
<dbReference type="InterPro" id="IPR011047">
    <property type="entry name" value="Quinoprotein_ADH-like_sf"/>
</dbReference>
<evidence type="ECO:0000259" key="1">
    <source>
        <dbReference type="Pfam" id="PF13360"/>
    </source>
</evidence>
<dbReference type="Proteomes" id="UP001500420">
    <property type="component" value="Unassembled WGS sequence"/>
</dbReference>